<dbReference type="PANTHER" id="PTHR43377">
    <property type="entry name" value="BILIVERDIN REDUCTASE A"/>
    <property type="match status" value="1"/>
</dbReference>
<reference evidence="3 4" key="1">
    <citation type="submission" date="2018-05" db="EMBL/GenBank/DDBJ databases">
        <title>Complete genome sequencing of three human clinical isolates of Staphylococcus caprae reveals virulence factors similar to those of S. epidermidis and S. capitis.</title>
        <authorList>
            <person name="Watanabe S."/>
            <person name="Cui L."/>
        </authorList>
    </citation>
    <scope>NUCLEOTIDE SEQUENCE [LARGE SCALE GENOMIC DNA]</scope>
    <source>
        <strain evidence="3 4">JMUB590</strain>
    </source>
</reference>
<dbReference type="SUPFAM" id="SSF51735">
    <property type="entry name" value="NAD(P)-binding Rossmann-fold domains"/>
    <property type="match status" value="1"/>
</dbReference>
<proteinExistence type="predicted"/>
<protein>
    <submittedName>
        <fullName evidence="3">Thiazolinyl imide reductase</fullName>
    </submittedName>
</protein>
<evidence type="ECO:0000259" key="2">
    <source>
        <dbReference type="Pfam" id="PF21390"/>
    </source>
</evidence>
<dbReference type="InterPro" id="IPR010091">
    <property type="entry name" value="Thiazolinyl_imide_reductase"/>
</dbReference>
<accession>A0ABN5W0L8</accession>
<dbReference type="EMBL" id="AP018586">
    <property type="protein sequence ID" value="BBD91201.1"/>
    <property type="molecule type" value="Genomic_DNA"/>
</dbReference>
<dbReference type="Pfam" id="PF21390">
    <property type="entry name" value="Irp3-like_C"/>
    <property type="match status" value="1"/>
</dbReference>
<gene>
    <name evidence="3" type="ORF">JMUB590_0091</name>
</gene>
<dbReference type="Gene3D" id="3.40.50.720">
    <property type="entry name" value="NAD(P)-binding Rossmann-like Domain"/>
    <property type="match status" value="1"/>
</dbReference>
<evidence type="ECO:0000313" key="3">
    <source>
        <dbReference type="EMBL" id="BBD91201.1"/>
    </source>
</evidence>
<feature type="domain" description="Thiazolinyl imine reductase-like C-terminal" evidence="2">
    <location>
        <begin position="144"/>
        <end position="238"/>
    </location>
</feature>
<dbReference type="GeneID" id="58049877"/>
<dbReference type="InterPro" id="IPR051450">
    <property type="entry name" value="Gfo/Idh/MocA_Oxidoreductases"/>
</dbReference>
<name>A0ABN5W0L8_9STAP</name>
<evidence type="ECO:0000259" key="1">
    <source>
        <dbReference type="Pfam" id="PF01408"/>
    </source>
</evidence>
<organism evidence="3 4">
    <name type="scientific">Staphylococcus caprae</name>
    <dbReference type="NCBI Taxonomy" id="29380"/>
    <lineage>
        <taxon>Bacteria</taxon>
        <taxon>Bacillati</taxon>
        <taxon>Bacillota</taxon>
        <taxon>Bacilli</taxon>
        <taxon>Bacillales</taxon>
        <taxon>Staphylococcaceae</taxon>
        <taxon>Staphylococcus</taxon>
    </lineage>
</organism>
<keyword evidence="4" id="KW-1185">Reference proteome</keyword>
<dbReference type="RefSeq" id="WP_037541772.1">
    <property type="nucleotide sequence ID" value="NZ_AP018585.1"/>
</dbReference>
<evidence type="ECO:0000313" key="4">
    <source>
        <dbReference type="Proteomes" id="UP000274772"/>
    </source>
</evidence>
<dbReference type="InterPro" id="IPR036291">
    <property type="entry name" value="NAD(P)-bd_dom_sf"/>
</dbReference>
<dbReference type="Gene3D" id="3.30.360.10">
    <property type="entry name" value="Dihydrodipicolinate Reductase, domain 2"/>
    <property type="match status" value="1"/>
</dbReference>
<dbReference type="NCBIfam" id="TIGR01761">
    <property type="entry name" value="thiaz-red"/>
    <property type="match status" value="1"/>
</dbReference>
<dbReference type="Proteomes" id="UP000274772">
    <property type="component" value="Chromosome"/>
</dbReference>
<dbReference type="PANTHER" id="PTHR43377:SF1">
    <property type="entry name" value="BILIVERDIN REDUCTASE A"/>
    <property type="match status" value="1"/>
</dbReference>
<dbReference type="Pfam" id="PF01408">
    <property type="entry name" value="GFO_IDH_MocA"/>
    <property type="match status" value="1"/>
</dbReference>
<sequence length="347" mass="40154">MLICGTTFGQIYMEGVHKYTRNYEIVGILSKGSKQSKKCSEKYQVPLYTNLNDIDVTKIDIVIIVIRSAIVGGKGSEIAKYFLNKGVHVIQEQPVHSDDIVQSLKTMRNQDCLYMINTFYPYIETVKKFIQFAQKISRKCSLKYIEASCSIQVLYPLLDILNQSLEGLSPASLHDKKIQTGFFTQVFGEIKNVPFDIKIQNQLDTSNPDNYFHIFHKITFYYESGRLTLNDTNQGVSWYPRVFIPNDEEGNLNLYIDNTLLNLPVSENINTHDYTYKNVYEEVWPRSIKNTIERFEDYIQKPKDLNVYLQQLFTLCQLWKEISQLIGPIETINGTKISSLTLNEIND</sequence>
<feature type="domain" description="Gfo/Idh/MocA-like oxidoreductase N-terminal" evidence="1">
    <location>
        <begin position="2"/>
        <end position="117"/>
    </location>
</feature>
<dbReference type="InterPro" id="IPR000683">
    <property type="entry name" value="Gfo/Idh/MocA-like_OxRdtase_N"/>
</dbReference>
<dbReference type="InterPro" id="IPR048655">
    <property type="entry name" value="Irp3-like_C"/>
</dbReference>